<dbReference type="Pfam" id="PF24720">
    <property type="entry name" value="DUF7673"/>
    <property type="match status" value="1"/>
</dbReference>
<gene>
    <name evidence="2" type="ORF">KQ249_14095</name>
</gene>
<dbReference type="RefSeq" id="WP_014577348.1">
    <property type="nucleotide sequence ID" value="NZ_CP076686.1"/>
</dbReference>
<proteinExistence type="predicted"/>
<feature type="domain" description="DUF7673" evidence="1">
    <location>
        <begin position="43"/>
        <end position="122"/>
    </location>
</feature>
<accession>A0ABX8IGQ6</accession>
<name>A0ABX8IGQ6_9GAMM</name>
<protein>
    <recommendedName>
        <fullName evidence="1">DUF7673 domain-containing protein</fullName>
    </recommendedName>
</protein>
<dbReference type="EMBL" id="CP076686">
    <property type="protein sequence ID" value="QWV11814.1"/>
    <property type="molecule type" value="Genomic_DNA"/>
</dbReference>
<evidence type="ECO:0000313" key="2">
    <source>
        <dbReference type="EMBL" id="QWV11814.1"/>
    </source>
</evidence>
<dbReference type="GeneID" id="78560586"/>
<dbReference type="Proteomes" id="UP000683442">
    <property type="component" value="Chromosome"/>
</dbReference>
<evidence type="ECO:0000259" key="1">
    <source>
        <dbReference type="Pfam" id="PF24720"/>
    </source>
</evidence>
<organism evidence="2 3">
    <name type="scientific">Marinobacter adhaerens</name>
    <dbReference type="NCBI Taxonomy" id="1033846"/>
    <lineage>
        <taxon>Bacteria</taxon>
        <taxon>Pseudomonadati</taxon>
        <taxon>Pseudomonadota</taxon>
        <taxon>Gammaproteobacteria</taxon>
        <taxon>Pseudomonadales</taxon>
        <taxon>Marinobacteraceae</taxon>
        <taxon>Marinobacter</taxon>
    </lineage>
</organism>
<dbReference type="InterPro" id="IPR056090">
    <property type="entry name" value="DUF7673"/>
</dbReference>
<sequence>MELIQDRKFNGNATLHCTREEWEAMQRQKQEQSRQRYHNNPQAAATKLYQIARTDTGGGRAASALLLSLWNNNFVCNMRAVICSLDIDNSEAVIALLGTLGPGHHLERYLTEEQVIEIIDVWGDMHERRRA</sequence>
<evidence type="ECO:0000313" key="3">
    <source>
        <dbReference type="Proteomes" id="UP000683442"/>
    </source>
</evidence>
<keyword evidence="3" id="KW-1185">Reference proteome</keyword>
<reference evidence="2 3" key="1">
    <citation type="submission" date="2021-06" db="EMBL/GenBank/DDBJ databases">
        <title>Microbial metabolic specificity influences pelagic lipid remineralization.</title>
        <authorList>
            <person name="Behrendt L."/>
            <person name="Hunter J.E."/>
            <person name="Alcolombri U."/>
            <person name="Smriga S."/>
            <person name="Mincer T."/>
            <person name="Lowenstein D.P."/>
            <person name="Peaudecerf F.J."/>
            <person name="Fernandez V.I."/>
            <person name="Fredricks H."/>
            <person name="Almblad H."/>
            <person name="Harrison J.J."/>
            <person name="Stocker R."/>
            <person name="Van Mooy B.A.S."/>
        </authorList>
    </citation>
    <scope>NUCLEOTIDE SEQUENCE [LARGE SCALE GENOMIC DNA]</scope>
    <source>
        <strain evidence="2 3">HP15-B</strain>
    </source>
</reference>